<dbReference type="EMBL" id="MIJE01000031">
    <property type="protein sequence ID" value="OEF96527.1"/>
    <property type="molecule type" value="Genomic_DNA"/>
</dbReference>
<accession>A0A1E5G0U1</accession>
<dbReference type="Proteomes" id="UP000094296">
    <property type="component" value="Unassembled WGS sequence"/>
</dbReference>
<gene>
    <name evidence="2" type="ORF">BHF68_07695</name>
</gene>
<proteinExistence type="predicted"/>
<dbReference type="CDD" id="cd00077">
    <property type="entry name" value="HDc"/>
    <property type="match status" value="1"/>
</dbReference>
<organism evidence="2 3">
    <name type="scientific">Desulfuribacillus alkaliarsenatis</name>
    <dbReference type="NCBI Taxonomy" id="766136"/>
    <lineage>
        <taxon>Bacteria</taxon>
        <taxon>Bacillati</taxon>
        <taxon>Bacillota</taxon>
        <taxon>Desulfuribacillia</taxon>
        <taxon>Desulfuribacillales</taxon>
        <taxon>Desulfuribacillaceae</taxon>
        <taxon>Desulfuribacillus</taxon>
    </lineage>
</organism>
<protein>
    <recommendedName>
        <fullName evidence="1">HD-GYP domain-containing protein</fullName>
    </recommendedName>
</protein>
<dbReference type="InterPro" id="IPR037522">
    <property type="entry name" value="HD_GYP_dom"/>
</dbReference>
<dbReference type="Pfam" id="PF13487">
    <property type="entry name" value="HD_5"/>
    <property type="match status" value="1"/>
</dbReference>
<comment type="caution">
    <text evidence="2">The sequence shown here is derived from an EMBL/GenBank/DDBJ whole genome shotgun (WGS) entry which is preliminary data.</text>
</comment>
<feature type="domain" description="HD-GYP" evidence="1">
    <location>
        <begin position="137"/>
        <end position="340"/>
    </location>
</feature>
<keyword evidence="3" id="KW-1185">Reference proteome</keyword>
<dbReference type="PANTHER" id="PTHR45228">
    <property type="entry name" value="CYCLIC DI-GMP PHOSPHODIESTERASE TM_0186-RELATED"/>
    <property type="match status" value="1"/>
</dbReference>
<dbReference type="PANTHER" id="PTHR45228:SF5">
    <property type="entry name" value="CYCLIC DI-GMP PHOSPHODIESTERASE VC_1348-RELATED"/>
    <property type="match status" value="1"/>
</dbReference>
<dbReference type="RefSeq" id="WP_069643536.1">
    <property type="nucleotide sequence ID" value="NZ_MIJE01000031.1"/>
</dbReference>
<dbReference type="InterPro" id="IPR003607">
    <property type="entry name" value="HD/PDEase_dom"/>
</dbReference>
<evidence type="ECO:0000313" key="2">
    <source>
        <dbReference type="EMBL" id="OEF96527.1"/>
    </source>
</evidence>
<dbReference type="PROSITE" id="PS51832">
    <property type="entry name" value="HD_GYP"/>
    <property type="match status" value="1"/>
</dbReference>
<dbReference type="InterPro" id="IPR052020">
    <property type="entry name" value="Cyclic_di-GMP/3'3'-cGAMP_PDE"/>
</dbReference>
<name>A0A1E5G0U1_9FIRM</name>
<evidence type="ECO:0000313" key="3">
    <source>
        <dbReference type="Proteomes" id="UP000094296"/>
    </source>
</evidence>
<sequence>MNQQKQKALIKDIANIFAEHQAEILEKWLKIMKRENIIVRQEEVPYFKNGFEKLISDFIQYLSVGDFESYYEGNEEVAMEVAYNDIDFKTFIRVFHFFEESYAKILLDNVPKEQAVDYLGAVDMLHHETIAIVAERYFEVKDNTIFALAKLTEQRDNNTGMHLERTREYAVILAKQLALDEDYISLLYKVGPLHDIGKVAICDDILLKPGRLTDEEFNQMKQHTTIGAETLAKIIDGQQLTRGFFLMGLEIILSHHERYDGTGYPHGLKGEEIPLSARIFAVADVYDALISKRPYKEPLSHENAVEIIANNSGSHFDPQIIEAFLSVEQEFKRISEQYSQQQ</sequence>
<dbReference type="SUPFAM" id="SSF109604">
    <property type="entry name" value="HD-domain/PDEase-like"/>
    <property type="match status" value="1"/>
</dbReference>
<dbReference type="OrthoDB" id="9759601at2"/>
<evidence type="ECO:0000259" key="1">
    <source>
        <dbReference type="PROSITE" id="PS51832"/>
    </source>
</evidence>
<dbReference type="Gene3D" id="1.10.3210.10">
    <property type="entry name" value="Hypothetical protein af1432"/>
    <property type="match status" value="1"/>
</dbReference>
<reference evidence="2 3" key="1">
    <citation type="submission" date="2016-09" db="EMBL/GenBank/DDBJ databases">
        <title>Draft genome sequence for the type strain of Desulfuribacillus alkaliarsenatis AHT28, an obligately anaerobic, sulfidogenic bacterium isolated from Russian soda lake sediments.</title>
        <authorList>
            <person name="Abin C.A."/>
            <person name="Hollibaugh J.T."/>
        </authorList>
    </citation>
    <scope>NUCLEOTIDE SEQUENCE [LARGE SCALE GENOMIC DNA]</scope>
    <source>
        <strain evidence="2 3">AHT28</strain>
    </source>
</reference>
<dbReference type="SMART" id="SM00471">
    <property type="entry name" value="HDc"/>
    <property type="match status" value="1"/>
</dbReference>
<dbReference type="STRING" id="766136.BHF68_07695"/>
<dbReference type="AlphaFoldDB" id="A0A1E5G0U1"/>